<evidence type="ECO:0000313" key="1">
    <source>
        <dbReference type="EMBL" id="KAI5677299.1"/>
    </source>
</evidence>
<protein>
    <submittedName>
        <fullName evidence="1">Uncharacterized protein</fullName>
    </submittedName>
</protein>
<sequence>MRPLLSFGRSPSSITIADIESDLRGLVNKRDLQRLSLNEISNSSTSRRLQKHLVEAQYAGNPMRPEEARFNTKKKKKIDVLFTSFYVIYFTRRLMKIAQGSSFDRIDPSRTMPVVPYDPLVGGGREGVDGSSSRARLWDRAPRKVGEAYGRWINRRLRQPDLLGMSAGKKRKLQAIAGSYDPASSTKVTKKAWTFSYPWIGYGILPLPGKRALGCRWD</sequence>
<name>A0ACC0BX83_CATRO</name>
<comment type="caution">
    <text evidence="1">The sequence shown here is derived from an EMBL/GenBank/DDBJ whole genome shotgun (WGS) entry which is preliminary data.</text>
</comment>
<proteinExistence type="predicted"/>
<keyword evidence="2" id="KW-1185">Reference proteome</keyword>
<evidence type="ECO:0000313" key="2">
    <source>
        <dbReference type="Proteomes" id="UP001060085"/>
    </source>
</evidence>
<accession>A0ACC0BX83</accession>
<dbReference type="Proteomes" id="UP001060085">
    <property type="component" value="Linkage Group LG02"/>
</dbReference>
<organism evidence="1 2">
    <name type="scientific">Catharanthus roseus</name>
    <name type="common">Madagascar periwinkle</name>
    <name type="synonym">Vinca rosea</name>
    <dbReference type="NCBI Taxonomy" id="4058"/>
    <lineage>
        <taxon>Eukaryota</taxon>
        <taxon>Viridiplantae</taxon>
        <taxon>Streptophyta</taxon>
        <taxon>Embryophyta</taxon>
        <taxon>Tracheophyta</taxon>
        <taxon>Spermatophyta</taxon>
        <taxon>Magnoliopsida</taxon>
        <taxon>eudicotyledons</taxon>
        <taxon>Gunneridae</taxon>
        <taxon>Pentapetalae</taxon>
        <taxon>asterids</taxon>
        <taxon>lamiids</taxon>
        <taxon>Gentianales</taxon>
        <taxon>Apocynaceae</taxon>
        <taxon>Rauvolfioideae</taxon>
        <taxon>Vinceae</taxon>
        <taxon>Catharanthinae</taxon>
        <taxon>Catharanthus</taxon>
    </lineage>
</organism>
<dbReference type="EMBL" id="CM044702">
    <property type="protein sequence ID" value="KAI5677299.1"/>
    <property type="molecule type" value="Genomic_DNA"/>
</dbReference>
<reference evidence="2" key="1">
    <citation type="journal article" date="2023" name="Nat. Plants">
        <title>Single-cell RNA sequencing provides a high-resolution roadmap for understanding the multicellular compartmentation of specialized metabolism.</title>
        <authorList>
            <person name="Sun S."/>
            <person name="Shen X."/>
            <person name="Li Y."/>
            <person name="Li Y."/>
            <person name="Wang S."/>
            <person name="Li R."/>
            <person name="Zhang H."/>
            <person name="Shen G."/>
            <person name="Guo B."/>
            <person name="Wei J."/>
            <person name="Xu J."/>
            <person name="St-Pierre B."/>
            <person name="Chen S."/>
            <person name="Sun C."/>
        </authorList>
    </citation>
    <scope>NUCLEOTIDE SEQUENCE [LARGE SCALE GENOMIC DNA]</scope>
</reference>
<gene>
    <name evidence="1" type="ORF">M9H77_08249</name>
</gene>